<organism evidence="2">
    <name type="scientific">marine sediment metagenome</name>
    <dbReference type="NCBI Taxonomy" id="412755"/>
    <lineage>
        <taxon>unclassified sequences</taxon>
        <taxon>metagenomes</taxon>
        <taxon>ecological metagenomes</taxon>
    </lineage>
</organism>
<reference evidence="2" key="1">
    <citation type="journal article" date="2014" name="Front. Microbiol.">
        <title>High frequency of phylogenetically diverse reductive dehalogenase-homologous genes in deep subseafloor sedimentary metagenomes.</title>
        <authorList>
            <person name="Kawai M."/>
            <person name="Futagami T."/>
            <person name="Toyoda A."/>
            <person name="Takaki Y."/>
            <person name="Nishi S."/>
            <person name="Hori S."/>
            <person name="Arai W."/>
            <person name="Tsubouchi T."/>
            <person name="Morono Y."/>
            <person name="Uchiyama I."/>
            <person name="Ito T."/>
            <person name="Fujiyama A."/>
            <person name="Inagaki F."/>
            <person name="Takami H."/>
        </authorList>
    </citation>
    <scope>NUCLEOTIDE SEQUENCE</scope>
    <source>
        <strain evidence="2">Expedition CK06-06</strain>
    </source>
</reference>
<dbReference type="EMBL" id="BARV01000551">
    <property type="protein sequence ID" value="GAH99797.1"/>
    <property type="molecule type" value="Genomic_DNA"/>
</dbReference>
<feature type="transmembrane region" description="Helical" evidence="1">
    <location>
        <begin position="6"/>
        <end position="27"/>
    </location>
</feature>
<gene>
    <name evidence="2" type="ORF">S06H3_02007</name>
</gene>
<name>X1JZX8_9ZZZZ</name>
<evidence type="ECO:0000313" key="2">
    <source>
        <dbReference type="EMBL" id="GAH99797.1"/>
    </source>
</evidence>
<evidence type="ECO:0000256" key="1">
    <source>
        <dbReference type="SAM" id="Phobius"/>
    </source>
</evidence>
<dbReference type="AlphaFoldDB" id="X1JZX8"/>
<accession>X1JZX8</accession>
<feature type="transmembrane region" description="Helical" evidence="1">
    <location>
        <begin position="34"/>
        <end position="57"/>
    </location>
</feature>
<feature type="transmembrane region" description="Helical" evidence="1">
    <location>
        <begin position="69"/>
        <end position="87"/>
    </location>
</feature>
<sequence>MDLLTGNVLMYVICGGIFSLIIGSVVIDRNGSTWIVVALPFCGALVAPMVAFIVSLITDTVFSFSLPGLILPLIAVLIVSLLLTYGYSVEEAPAGALPFN</sequence>
<keyword evidence="1" id="KW-1133">Transmembrane helix</keyword>
<protein>
    <submittedName>
        <fullName evidence="2">Uncharacterized protein</fullName>
    </submittedName>
</protein>
<comment type="caution">
    <text evidence="2">The sequence shown here is derived from an EMBL/GenBank/DDBJ whole genome shotgun (WGS) entry which is preliminary data.</text>
</comment>
<proteinExistence type="predicted"/>
<keyword evidence="1" id="KW-0472">Membrane</keyword>
<keyword evidence="1" id="KW-0812">Transmembrane</keyword>